<dbReference type="GO" id="GO:0051604">
    <property type="term" value="P:protein maturation"/>
    <property type="evidence" value="ECO:0007669"/>
    <property type="project" value="TreeGrafter"/>
</dbReference>
<evidence type="ECO:0000313" key="4">
    <source>
        <dbReference type="EMBL" id="HGQ35519.1"/>
    </source>
</evidence>
<sequence>MDKEQVSHVVYLHRAIEGIENIFRLNRDLAKLIIDRISDYVNKLKQLHGSNTRIKIMNFCGTHEWTVTHFGIRSLVPSSIELIAGPGCPVCVTPSYYIEEVIRLALDKVVVYTYGDTYRLRAIHPVKDVRSLSEARAYGAEVKIVTGLAEAIADAKSHKKDSVFVGIGFETVASGYAKAILSNVISQNLKILSLVKLTPPAMVYTLEVHKKELPVNGVIAPGHVSTIIGAKAWKRVSNDYKVPVVVSGFEPIDVMLSLLEIVKQLTEGRSETVIEYKRAATWDGDLIAQRMIEEVFDVVDDAWRGIGIIPLSGLRLKNKYKIYDGFYEYSIKELNLSNWVYDLSPGCKCSDIVLGKAIPTKCPLFMKVCTPATPIGPCMVSIEGTCSIWAKYGGSGLASEIAKELNL</sequence>
<dbReference type="EMBL" id="DTBD01000013">
    <property type="protein sequence ID" value="HGQ63979.1"/>
    <property type="molecule type" value="Genomic_DNA"/>
</dbReference>
<keyword evidence="3" id="KW-0408">Iron</keyword>
<dbReference type="GO" id="GO:0070025">
    <property type="term" value="F:carbon monoxide binding"/>
    <property type="evidence" value="ECO:0007669"/>
    <property type="project" value="TreeGrafter"/>
</dbReference>
<comment type="caution">
    <text evidence="5">The sequence shown here is derived from an EMBL/GenBank/DDBJ whole genome shotgun (WGS) entry which is preliminary data.</text>
</comment>
<organism evidence="5">
    <name type="scientific">Ignisphaera aggregans</name>
    <dbReference type="NCBI Taxonomy" id="334771"/>
    <lineage>
        <taxon>Archaea</taxon>
        <taxon>Thermoproteota</taxon>
        <taxon>Thermoprotei</taxon>
        <taxon>Desulfurococcales</taxon>
        <taxon>Desulfurococcaceae</taxon>
        <taxon>Ignisphaera</taxon>
    </lineage>
</organism>
<keyword evidence="2" id="KW-0479">Metal-binding</keyword>
<name>A0A7C4JJN3_9CREN</name>
<dbReference type="Gene3D" id="6.10.20.100">
    <property type="match status" value="1"/>
</dbReference>
<dbReference type="InterPro" id="IPR002780">
    <property type="entry name" value="Hyd_form_HypD"/>
</dbReference>
<reference evidence="5" key="1">
    <citation type="journal article" date="2020" name="mSystems">
        <title>Genome- and Community-Level Interaction Insights into Carbon Utilization and Element Cycling Functions of Hydrothermarchaeota in Hydrothermal Sediment.</title>
        <authorList>
            <person name="Zhou Z."/>
            <person name="Liu Y."/>
            <person name="Xu W."/>
            <person name="Pan J."/>
            <person name="Luo Z.H."/>
            <person name="Li M."/>
        </authorList>
    </citation>
    <scope>NUCLEOTIDE SEQUENCE [LARGE SCALE GENOMIC DNA]</scope>
    <source>
        <strain evidence="5">SpSt-637</strain>
        <strain evidence="4">SpSt-667</strain>
    </source>
</reference>
<evidence type="ECO:0000256" key="3">
    <source>
        <dbReference type="ARBA" id="ARBA00023004"/>
    </source>
</evidence>
<dbReference type="GO" id="GO:0005506">
    <property type="term" value="F:iron ion binding"/>
    <property type="evidence" value="ECO:0007669"/>
    <property type="project" value="TreeGrafter"/>
</dbReference>
<dbReference type="NCBIfam" id="TIGR00075">
    <property type="entry name" value="hypD"/>
    <property type="match status" value="1"/>
</dbReference>
<accession>A0A7C4JJN3</accession>
<dbReference type="EMBL" id="DTCK01000013">
    <property type="protein sequence ID" value="HGQ35519.1"/>
    <property type="molecule type" value="Genomic_DNA"/>
</dbReference>
<comment type="similarity">
    <text evidence="1">Belongs to the HypD family.</text>
</comment>
<gene>
    <name evidence="5" type="primary">hypD</name>
    <name evidence="5" type="ORF">ENU08_01890</name>
    <name evidence="4" type="ORF">ENU41_02420</name>
</gene>
<dbReference type="InterPro" id="IPR042244">
    <property type="entry name" value="HypD_2_sf"/>
</dbReference>
<dbReference type="InterPro" id="IPR042243">
    <property type="entry name" value="HypD_1"/>
</dbReference>
<evidence type="ECO:0000256" key="2">
    <source>
        <dbReference type="ARBA" id="ARBA00022723"/>
    </source>
</evidence>
<proteinExistence type="inferred from homology"/>
<dbReference type="PANTHER" id="PTHR30149:SF0">
    <property type="entry name" value="HYDROGENASE MATURATION FACTOR HYPD"/>
    <property type="match status" value="1"/>
</dbReference>
<dbReference type="AlphaFoldDB" id="A0A7C4JJN3"/>
<dbReference type="GO" id="GO:0051539">
    <property type="term" value="F:4 iron, 4 sulfur cluster binding"/>
    <property type="evidence" value="ECO:0007669"/>
    <property type="project" value="TreeGrafter"/>
</dbReference>
<dbReference type="Gene3D" id="3.40.50.11750">
    <property type="entry name" value="HypD, alpha/beta domain 1"/>
    <property type="match status" value="2"/>
</dbReference>
<dbReference type="PIRSF" id="PIRSF005622">
    <property type="entry name" value="Hydrgn_mat_hypD"/>
    <property type="match status" value="1"/>
</dbReference>
<dbReference type="PANTHER" id="PTHR30149">
    <property type="entry name" value="HYDROGENASE PROTEIN ASSEMBLY PROTEIN HYPD"/>
    <property type="match status" value="1"/>
</dbReference>
<evidence type="ECO:0000256" key="1">
    <source>
        <dbReference type="ARBA" id="ARBA00007888"/>
    </source>
</evidence>
<evidence type="ECO:0000313" key="5">
    <source>
        <dbReference type="EMBL" id="HGQ63979.1"/>
    </source>
</evidence>
<protein>
    <submittedName>
        <fullName evidence="5">Hydrogenase formation protein HypD</fullName>
    </submittedName>
</protein>
<dbReference type="Pfam" id="PF01924">
    <property type="entry name" value="HypD"/>
    <property type="match status" value="1"/>
</dbReference>